<dbReference type="Pfam" id="PF02566">
    <property type="entry name" value="OsmC"/>
    <property type="match status" value="1"/>
</dbReference>
<dbReference type="InterPro" id="IPR052707">
    <property type="entry name" value="OsmC_Ohr_Peroxiredoxin"/>
</dbReference>
<reference evidence="1" key="1">
    <citation type="submission" date="2021-02" db="EMBL/GenBank/DDBJ databases">
        <title>Thiocyanate and organic carbon inputs drive convergent selection for specific autotrophic Afipia and Thiobacillus strains within complex microbiomes.</title>
        <authorList>
            <person name="Huddy R.J."/>
            <person name="Sachdeva R."/>
            <person name="Kadzinga F."/>
            <person name="Kantor R.S."/>
            <person name="Harrison S.T.L."/>
            <person name="Banfield J.F."/>
        </authorList>
    </citation>
    <scope>NUCLEOTIDE SEQUENCE</scope>
    <source>
        <strain evidence="1">SCN18_13_7_16_R3_B_64_19</strain>
    </source>
</reference>
<accession>A0A8I1MZF4</accession>
<gene>
    <name evidence="1" type="ORF">J0I24_16125</name>
</gene>
<dbReference type="InterPro" id="IPR036102">
    <property type="entry name" value="OsmC/Ohrsf"/>
</dbReference>
<dbReference type="InterPro" id="IPR015946">
    <property type="entry name" value="KH_dom-like_a/b"/>
</dbReference>
<evidence type="ECO:0000313" key="1">
    <source>
        <dbReference type="EMBL" id="MBN8745797.1"/>
    </source>
</evidence>
<dbReference type="SUPFAM" id="SSF82784">
    <property type="entry name" value="OsmC-like"/>
    <property type="match status" value="1"/>
</dbReference>
<dbReference type="AlphaFoldDB" id="A0A8I1MZF4"/>
<organism evidence="1 2">
    <name type="scientific">Thiomonas arsenitoxydans (strain DSM 22701 / CIP 110005 / 3As)</name>
    <dbReference type="NCBI Taxonomy" id="426114"/>
    <lineage>
        <taxon>Bacteria</taxon>
        <taxon>Pseudomonadati</taxon>
        <taxon>Pseudomonadota</taxon>
        <taxon>Betaproteobacteria</taxon>
        <taxon>Burkholderiales</taxon>
        <taxon>Thiomonas</taxon>
    </lineage>
</organism>
<dbReference type="InterPro" id="IPR003718">
    <property type="entry name" value="OsmC/Ohr_fam"/>
</dbReference>
<dbReference type="Proteomes" id="UP000664800">
    <property type="component" value="Unassembled WGS sequence"/>
</dbReference>
<evidence type="ECO:0000313" key="2">
    <source>
        <dbReference type="Proteomes" id="UP000664800"/>
    </source>
</evidence>
<dbReference type="PANTHER" id="PTHR42830:SF2">
    <property type="entry name" value="OSMC_OHR FAMILY PROTEIN"/>
    <property type="match status" value="1"/>
</dbReference>
<dbReference type="RefSeq" id="WP_276733053.1">
    <property type="nucleotide sequence ID" value="NZ_JAFKMR010000044.1"/>
</dbReference>
<name>A0A8I1MZF4_THIA3</name>
<dbReference type="PANTHER" id="PTHR42830">
    <property type="entry name" value="OSMOTICALLY INDUCIBLE FAMILY PROTEIN"/>
    <property type="match status" value="1"/>
</dbReference>
<sequence length="164" mass="18341">MTAYTAEVLWSRSGEKFVDNRYSRKHVLRFDGGIEVVGSSSPHVVPLPYSVPNAVDPEEAFVSSLSSCHMLWFLSIAAKRGFVVDRYYDIAEGVMEKDSKGKLMMSVVTLRPEVSFSGGKQPTRNELEQLHHEAHEECFIANSVKTEVRCEPIPNALSQVTHAK</sequence>
<dbReference type="EMBL" id="JAFKMR010000044">
    <property type="protein sequence ID" value="MBN8745797.1"/>
    <property type="molecule type" value="Genomic_DNA"/>
</dbReference>
<dbReference type="Gene3D" id="3.30.300.20">
    <property type="match status" value="1"/>
</dbReference>
<comment type="caution">
    <text evidence="1">The sequence shown here is derived from an EMBL/GenBank/DDBJ whole genome shotgun (WGS) entry which is preliminary data.</text>
</comment>
<proteinExistence type="predicted"/>
<protein>
    <submittedName>
        <fullName evidence="1">OsmC family protein</fullName>
    </submittedName>
</protein>